<dbReference type="GO" id="GO:0016301">
    <property type="term" value="F:kinase activity"/>
    <property type="evidence" value="ECO:0007669"/>
    <property type="project" value="UniProtKB-KW"/>
</dbReference>
<keyword evidence="2" id="KW-0808">Transferase</keyword>
<dbReference type="AlphaFoldDB" id="A0A084U8N7"/>
<comment type="similarity">
    <text evidence="1">Belongs to the four-carbon acid sugar kinase family.</text>
</comment>
<dbReference type="Proteomes" id="UP000053675">
    <property type="component" value="Unassembled WGS sequence"/>
</dbReference>
<organism evidence="9 10">
    <name type="scientific">Nitratireductor basaltis</name>
    <dbReference type="NCBI Taxonomy" id="472175"/>
    <lineage>
        <taxon>Bacteria</taxon>
        <taxon>Pseudomonadati</taxon>
        <taxon>Pseudomonadota</taxon>
        <taxon>Alphaproteobacteria</taxon>
        <taxon>Hyphomicrobiales</taxon>
        <taxon>Phyllobacteriaceae</taxon>
        <taxon>Nitratireductor</taxon>
    </lineage>
</organism>
<feature type="domain" description="Four-carbon acid sugar kinase nucleotide binding" evidence="8">
    <location>
        <begin position="278"/>
        <end position="450"/>
    </location>
</feature>
<evidence type="ECO:0000256" key="1">
    <source>
        <dbReference type="ARBA" id="ARBA00005715"/>
    </source>
</evidence>
<dbReference type="InterPro" id="IPR042213">
    <property type="entry name" value="NBD_C_sf"/>
</dbReference>
<keyword evidence="6" id="KW-0119">Carbohydrate metabolism</keyword>
<dbReference type="GO" id="GO:0005524">
    <property type="term" value="F:ATP binding"/>
    <property type="evidence" value="ECO:0007669"/>
    <property type="project" value="UniProtKB-KW"/>
</dbReference>
<evidence type="ECO:0000256" key="6">
    <source>
        <dbReference type="ARBA" id="ARBA00023277"/>
    </source>
</evidence>
<evidence type="ECO:0000313" key="10">
    <source>
        <dbReference type="Proteomes" id="UP000053675"/>
    </source>
</evidence>
<protein>
    <submittedName>
        <fullName evidence="9">Type III effector Hrp-dependent outer</fullName>
    </submittedName>
</protein>
<dbReference type="Gene3D" id="3.40.980.20">
    <property type="entry name" value="Four-carbon acid sugar kinase, nucleotide binding domain"/>
    <property type="match status" value="1"/>
</dbReference>
<dbReference type="Gene3D" id="3.40.50.10840">
    <property type="entry name" value="Putative sugar-binding, N-terminal domain"/>
    <property type="match status" value="1"/>
</dbReference>
<sequence length="460" mass="49184">MSRSFAEAEFSQAPWITWLGDDFTGSAAVMEALAFSGVPAVLFTQMPSAELLERFSHCRGIGLATTARSHTPQWMEAELPGLFEFLDRLGAPLLHYKICSTFDSSPAIGSIGKAAEIALSTIPSQVVPMVTAAPQMRRYQAFGHLFASTYDGVWRIDRHPVMSRHPVTPIADSDLLRHLSLQTKLQSGLIDLEALGGDAQQRLEELVDKGCRIVSIDSMDAKSEEAAGRLIWENRERAGLVLGSQGVEYALVRHWKRLGLLDEAPEPTGAGKVDRVAAVSGSVSPMTAAQLGRAEKDGFYLLAMDAGRLLGSQAEREAEEQRLVSEAVSAAEAGQSPLVYSAAGPDDPAVERFRNAVADRGFDTDEANEIVGTSLGRILDAILTHTRIRRAIISGGDTSGHALKALKLGALVALAPTIPGAALNKAYGDGAHDGLQIALKGGQMGTEDFFSWVRDGGGPR</sequence>
<evidence type="ECO:0000256" key="2">
    <source>
        <dbReference type="ARBA" id="ARBA00022679"/>
    </source>
</evidence>
<keyword evidence="3" id="KW-0547">Nucleotide-binding</keyword>
<dbReference type="eggNOG" id="COG3395">
    <property type="taxonomic scope" value="Bacteria"/>
</dbReference>
<dbReference type="InterPro" id="IPR010737">
    <property type="entry name" value="4-carb_acid_sugar_kinase_N"/>
</dbReference>
<comment type="caution">
    <text evidence="9">The sequence shown here is derived from an EMBL/GenBank/DDBJ whole genome shotgun (WGS) entry which is preliminary data.</text>
</comment>
<dbReference type="InterPro" id="IPR037051">
    <property type="entry name" value="4-carb_acid_sugar_kinase_N_sf"/>
</dbReference>
<reference evidence="9 10" key="1">
    <citation type="submission" date="2014-05" db="EMBL/GenBank/DDBJ databases">
        <title>Draft Genome Sequence of Nitratireductor basaltis Strain UMTGB225, A Marine Bacterium Isolated from Green Barrel Tunicate.</title>
        <authorList>
            <person name="Gan H.Y."/>
        </authorList>
    </citation>
    <scope>NUCLEOTIDE SEQUENCE [LARGE SCALE GENOMIC DNA]</scope>
    <source>
        <strain evidence="9 10">UMTGB225</strain>
    </source>
</reference>
<dbReference type="Pfam" id="PF07005">
    <property type="entry name" value="SBD_N"/>
    <property type="match status" value="1"/>
</dbReference>
<gene>
    <name evidence="9" type="ORF">EL18_00338</name>
</gene>
<evidence type="ECO:0000259" key="8">
    <source>
        <dbReference type="Pfam" id="PF17042"/>
    </source>
</evidence>
<feature type="domain" description="Four-carbon acid sugar kinase N-terminal" evidence="7">
    <location>
        <begin position="17"/>
        <end position="251"/>
    </location>
</feature>
<evidence type="ECO:0000256" key="4">
    <source>
        <dbReference type="ARBA" id="ARBA00022777"/>
    </source>
</evidence>
<dbReference type="RefSeq" id="WP_051913657.1">
    <property type="nucleotide sequence ID" value="NZ_JMQM01000001.1"/>
</dbReference>
<dbReference type="EMBL" id="JMQM01000001">
    <property type="protein sequence ID" value="KFB09323.1"/>
    <property type="molecule type" value="Genomic_DNA"/>
</dbReference>
<dbReference type="Pfam" id="PF17042">
    <property type="entry name" value="NBD_C"/>
    <property type="match status" value="1"/>
</dbReference>
<evidence type="ECO:0000256" key="3">
    <source>
        <dbReference type="ARBA" id="ARBA00022741"/>
    </source>
</evidence>
<evidence type="ECO:0000313" key="9">
    <source>
        <dbReference type="EMBL" id="KFB09323.1"/>
    </source>
</evidence>
<evidence type="ECO:0000256" key="5">
    <source>
        <dbReference type="ARBA" id="ARBA00022840"/>
    </source>
</evidence>
<keyword evidence="5" id="KW-0067">ATP-binding</keyword>
<keyword evidence="10" id="KW-1185">Reference proteome</keyword>
<dbReference type="STRING" id="472175.EL18_00338"/>
<name>A0A084U8N7_9HYPH</name>
<dbReference type="SUPFAM" id="SSF142764">
    <property type="entry name" value="YgbK-like"/>
    <property type="match status" value="1"/>
</dbReference>
<accession>A0A084U8N7</accession>
<dbReference type="OrthoDB" id="7686359at2"/>
<dbReference type="InterPro" id="IPR031475">
    <property type="entry name" value="NBD_C"/>
</dbReference>
<dbReference type="PATRIC" id="fig|472175.3.peg.350"/>
<keyword evidence="4" id="KW-0418">Kinase</keyword>
<evidence type="ECO:0000259" key="7">
    <source>
        <dbReference type="Pfam" id="PF07005"/>
    </source>
</evidence>
<proteinExistence type="inferred from homology"/>